<reference evidence="1" key="1">
    <citation type="submission" date="2022-04" db="EMBL/GenBank/DDBJ databases">
        <title>Genome of the entomopathogenic fungus Entomophthora muscae.</title>
        <authorList>
            <person name="Elya C."/>
            <person name="Lovett B.R."/>
            <person name="Lee E."/>
            <person name="Macias A.M."/>
            <person name="Hajek A.E."/>
            <person name="De Bivort B.L."/>
            <person name="Kasson M.T."/>
            <person name="De Fine Licht H.H."/>
            <person name="Stajich J.E."/>
        </authorList>
    </citation>
    <scope>NUCLEOTIDE SEQUENCE</scope>
    <source>
        <strain evidence="1">Berkeley</strain>
    </source>
</reference>
<dbReference type="Proteomes" id="UP001165960">
    <property type="component" value="Unassembled WGS sequence"/>
</dbReference>
<dbReference type="EMBL" id="QTSX02005960">
    <property type="protein sequence ID" value="KAJ9056337.1"/>
    <property type="molecule type" value="Genomic_DNA"/>
</dbReference>
<comment type="caution">
    <text evidence="1">The sequence shown here is derived from an EMBL/GenBank/DDBJ whole genome shotgun (WGS) entry which is preliminary data.</text>
</comment>
<proteinExistence type="predicted"/>
<name>A0ACC2S226_9FUNG</name>
<evidence type="ECO:0000313" key="2">
    <source>
        <dbReference type="Proteomes" id="UP001165960"/>
    </source>
</evidence>
<protein>
    <submittedName>
        <fullName evidence="1">Uncharacterized protein</fullName>
    </submittedName>
</protein>
<sequence length="237" mass="26142">MGAKSKTKSRGRPSKTPTRTTRSSACPPPVVDVEGEPARSDPGMNEGPCPDPAGPKWHPATQLNSPSNLDHNQSDHRTVRNKANSNDSSGPHLSASPPRGTEASRTRKARRTRGRSGAPDTYQSLSISEVEALEGRGISPSDIELWIELQFDFNQIDRWFRAGFDPIKAQQWEGAGFSPACASIWPKAGIDLEWAKIFRQLRKRTGEAKPWMKLFSHKEEIQAAIQNKLPLNEAEPG</sequence>
<organism evidence="1 2">
    <name type="scientific">Entomophthora muscae</name>
    <dbReference type="NCBI Taxonomy" id="34485"/>
    <lineage>
        <taxon>Eukaryota</taxon>
        <taxon>Fungi</taxon>
        <taxon>Fungi incertae sedis</taxon>
        <taxon>Zoopagomycota</taxon>
        <taxon>Entomophthoromycotina</taxon>
        <taxon>Entomophthoromycetes</taxon>
        <taxon>Entomophthorales</taxon>
        <taxon>Entomophthoraceae</taxon>
        <taxon>Entomophthora</taxon>
    </lineage>
</organism>
<keyword evidence="2" id="KW-1185">Reference proteome</keyword>
<accession>A0ACC2S226</accession>
<evidence type="ECO:0000313" key="1">
    <source>
        <dbReference type="EMBL" id="KAJ9056337.1"/>
    </source>
</evidence>
<gene>
    <name evidence="1" type="ORF">DSO57_1034157</name>
</gene>